<gene>
    <name evidence="3" type="ORF">CA257_03425</name>
</gene>
<dbReference type="Gene3D" id="2.120.10.30">
    <property type="entry name" value="TolB, C-terminal domain"/>
    <property type="match status" value="1"/>
</dbReference>
<dbReference type="InterPro" id="IPR012938">
    <property type="entry name" value="Glc/Sorbosone_DH"/>
</dbReference>
<name>A0AAJ4S6M5_9SPHN</name>
<feature type="domain" description="Glucose/Sorbosone dehydrogenase" evidence="2">
    <location>
        <begin position="20"/>
        <end position="93"/>
    </location>
</feature>
<protein>
    <recommendedName>
        <fullName evidence="2">Glucose/Sorbosone dehydrogenase domain-containing protein</fullName>
    </recommendedName>
</protein>
<dbReference type="InterPro" id="IPR011041">
    <property type="entry name" value="Quinoprot_gluc/sorb_DH_b-prop"/>
</dbReference>
<evidence type="ECO:0000313" key="4">
    <source>
        <dbReference type="Proteomes" id="UP000286681"/>
    </source>
</evidence>
<proteinExistence type="predicted"/>
<comment type="caution">
    <text evidence="3">The sequence shown here is derived from an EMBL/GenBank/DDBJ whole genome shotgun (WGS) entry which is preliminary data.</text>
</comment>
<accession>A0AAJ4S6M5</accession>
<dbReference type="AlphaFoldDB" id="A0AAJ4S6M5"/>
<evidence type="ECO:0000259" key="2">
    <source>
        <dbReference type="Pfam" id="PF07995"/>
    </source>
</evidence>
<evidence type="ECO:0000313" key="3">
    <source>
        <dbReference type="EMBL" id="RSV07057.1"/>
    </source>
</evidence>
<dbReference type="EMBL" id="QQWO01000002">
    <property type="protein sequence ID" value="RSV07057.1"/>
    <property type="molecule type" value="Genomic_DNA"/>
</dbReference>
<feature type="region of interest" description="Disordered" evidence="1">
    <location>
        <begin position="1"/>
        <end position="21"/>
    </location>
</feature>
<dbReference type="InterPro" id="IPR011042">
    <property type="entry name" value="6-blade_b-propeller_TolB-like"/>
</dbReference>
<dbReference type="SUPFAM" id="SSF50952">
    <property type="entry name" value="Soluble quinoprotein glucose dehydrogenase"/>
    <property type="match status" value="1"/>
</dbReference>
<organism evidence="3 4">
    <name type="scientific">Sphingomonas koreensis</name>
    <dbReference type="NCBI Taxonomy" id="93064"/>
    <lineage>
        <taxon>Bacteria</taxon>
        <taxon>Pseudomonadati</taxon>
        <taxon>Pseudomonadota</taxon>
        <taxon>Alphaproteobacteria</taxon>
        <taxon>Sphingomonadales</taxon>
        <taxon>Sphingomonadaceae</taxon>
        <taxon>Sphingomonas</taxon>
    </lineage>
</organism>
<reference evidence="3 4" key="1">
    <citation type="submission" date="2018-07" db="EMBL/GenBank/DDBJ databases">
        <title>Genomic and Epidemiologic Investigation of an Indolent Hospital Outbreak.</title>
        <authorList>
            <person name="Johnson R.C."/>
            <person name="Deming C."/>
            <person name="Conlan S."/>
            <person name="Zellmer C.J."/>
            <person name="Michelin A.V."/>
            <person name="Lee-Lin S."/>
            <person name="Thomas P.J."/>
            <person name="Park M."/>
            <person name="Weingarten R.A."/>
            <person name="Less J."/>
            <person name="Dekker J.P."/>
            <person name="Frank K.M."/>
            <person name="Musser K.A."/>
            <person name="Mcquiston J.R."/>
            <person name="Henderson D.K."/>
            <person name="Lau A.F."/>
            <person name="Palmore T.N."/>
            <person name="Segre J.A."/>
        </authorList>
    </citation>
    <scope>NUCLEOTIDE SEQUENCE [LARGE SCALE GENOMIC DNA]</scope>
    <source>
        <strain evidence="3 4">SK-NIH.Env10_0317</strain>
    </source>
</reference>
<dbReference type="PANTHER" id="PTHR19328">
    <property type="entry name" value="HEDGEHOG-INTERACTING PROTEIN"/>
    <property type="match status" value="1"/>
</dbReference>
<dbReference type="Pfam" id="PF07995">
    <property type="entry name" value="GSDH"/>
    <property type="match status" value="1"/>
</dbReference>
<feature type="compositionally biased region" description="Basic residues" evidence="1">
    <location>
        <begin position="1"/>
        <end position="10"/>
    </location>
</feature>
<evidence type="ECO:0000256" key="1">
    <source>
        <dbReference type="SAM" id="MobiDB-lite"/>
    </source>
</evidence>
<dbReference type="PANTHER" id="PTHR19328:SF13">
    <property type="entry name" value="HIPL1 PROTEIN"/>
    <property type="match status" value="1"/>
</dbReference>
<dbReference type="Proteomes" id="UP000286681">
    <property type="component" value="Unassembled WGS sequence"/>
</dbReference>
<sequence length="208" mass="22650">MLRFTRHREHRATGPNWLPAPGNPFIGGGGDPHVFALGLRNPFRASFHGNRLLIGDVGQDRAEEVNLMPLDRPGMNFGWPFKEGTLAYRGTAPAGLIDPVIEYRHGNGLYEGGSIVGGFVFAQMEPAGPRGVYVFGDFVAGRIWSVPVSDIQLGRTIQSSEFENRMIDFASTGVSINQPVSFGISSDGALHVVDFDGDVFRNYNVGGW</sequence>